<dbReference type="Proteomes" id="UP000244722">
    <property type="component" value="Unassembled WGS sequence"/>
</dbReference>
<evidence type="ECO:0000256" key="1">
    <source>
        <dbReference type="SAM" id="MobiDB-lite"/>
    </source>
</evidence>
<dbReference type="EMBL" id="NESQ01000205">
    <property type="protein sequence ID" value="PUU76048.1"/>
    <property type="molecule type" value="Genomic_DNA"/>
</dbReference>
<protein>
    <submittedName>
        <fullName evidence="2">Uncharacterized protein</fullName>
    </submittedName>
</protein>
<evidence type="ECO:0000313" key="2">
    <source>
        <dbReference type="EMBL" id="PUU76048.1"/>
    </source>
</evidence>
<dbReference type="AlphaFoldDB" id="A0A2T6ZKN0"/>
<reference evidence="2 3" key="1">
    <citation type="submission" date="2017-04" db="EMBL/GenBank/DDBJ databases">
        <title>Draft genome sequence of Tuber borchii Vittad., a whitish edible truffle.</title>
        <authorList>
            <consortium name="DOE Joint Genome Institute"/>
            <person name="Murat C."/>
            <person name="Kuo A."/>
            <person name="Barry K.W."/>
            <person name="Clum A."/>
            <person name="Dockter R.B."/>
            <person name="Fauchery L."/>
            <person name="Iotti M."/>
            <person name="Kohler A."/>
            <person name="Labutti K."/>
            <person name="Lindquist E.A."/>
            <person name="Lipzen A."/>
            <person name="Ohm R.A."/>
            <person name="Wang M."/>
            <person name="Grigoriev I.V."/>
            <person name="Zambonelli A."/>
            <person name="Martin F.M."/>
        </authorList>
    </citation>
    <scope>NUCLEOTIDE SEQUENCE [LARGE SCALE GENOMIC DNA]</scope>
    <source>
        <strain evidence="2 3">Tbo3840</strain>
    </source>
</reference>
<sequence>MSSPARVHRYSKNPRWHSSRGQQTTLFASSENSVKPAVTHEEYVYSIRSQKVASMYSNPGRALAEIKVIRSIARRLEAMVDFTQYLPGIVLSGQDGEPVFAVYCGISWYWVSGRCSVGIRFYSDVVDKVLTYWRDKELGSSPFVPLTDEAPLARFGLDEWDTDGEGEVEDDMDEAPKIWRDMKAKKSGSGGGESFWR</sequence>
<feature type="region of interest" description="Disordered" evidence="1">
    <location>
        <begin position="1"/>
        <end position="22"/>
    </location>
</feature>
<accession>A0A2T6ZKN0</accession>
<organism evidence="2 3">
    <name type="scientific">Tuber borchii</name>
    <name type="common">White truffle</name>
    <dbReference type="NCBI Taxonomy" id="42251"/>
    <lineage>
        <taxon>Eukaryota</taxon>
        <taxon>Fungi</taxon>
        <taxon>Dikarya</taxon>
        <taxon>Ascomycota</taxon>
        <taxon>Pezizomycotina</taxon>
        <taxon>Pezizomycetes</taxon>
        <taxon>Pezizales</taxon>
        <taxon>Tuberaceae</taxon>
        <taxon>Tuber</taxon>
    </lineage>
</organism>
<gene>
    <name evidence="2" type="ORF">B9Z19DRAFT_1130367</name>
</gene>
<comment type="caution">
    <text evidence="2">The sequence shown here is derived from an EMBL/GenBank/DDBJ whole genome shotgun (WGS) entry which is preliminary data.</text>
</comment>
<proteinExistence type="predicted"/>
<dbReference type="STRING" id="42251.A0A2T6ZKN0"/>
<name>A0A2T6ZKN0_TUBBO</name>
<evidence type="ECO:0000313" key="3">
    <source>
        <dbReference type="Proteomes" id="UP000244722"/>
    </source>
</evidence>
<keyword evidence="3" id="KW-1185">Reference proteome</keyword>
<feature type="compositionally biased region" description="Basic residues" evidence="1">
    <location>
        <begin position="1"/>
        <end position="18"/>
    </location>
</feature>